<feature type="compositionally biased region" description="Basic and acidic residues" evidence="2">
    <location>
        <begin position="152"/>
        <end position="161"/>
    </location>
</feature>
<feature type="region of interest" description="Disordered" evidence="2">
    <location>
        <begin position="152"/>
        <end position="203"/>
    </location>
</feature>
<proteinExistence type="predicted"/>
<feature type="compositionally biased region" description="Acidic residues" evidence="2">
    <location>
        <begin position="1"/>
        <end position="10"/>
    </location>
</feature>
<feature type="coiled-coil region" evidence="1">
    <location>
        <begin position="230"/>
        <end position="271"/>
    </location>
</feature>
<evidence type="ECO:0000256" key="2">
    <source>
        <dbReference type="SAM" id="MobiDB-lite"/>
    </source>
</evidence>
<feature type="compositionally biased region" description="Polar residues" evidence="2">
    <location>
        <begin position="42"/>
        <end position="52"/>
    </location>
</feature>
<gene>
    <name evidence="3" type="ORF">NPX13_g8910</name>
</gene>
<dbReference type="Proteomes" id="UP001148614">
    <property type="component" value="Unassembled WGS sequence"/>
</dbReference>
<feature type="compositionally biased region" description="Basic and acidic residues" evidence="2">
    <location>
        <begin position="28"/>
        <end position="40"/>
    </location>
</feature>
<evidence type="ECO:0000256" key="1">
    <source>
        <dbReference type="SAM" id="Coils"/>
    </source>
</evidence>
<dbReference type="AlphaFoldDB" id="A0A9W8N809"/>
<feature type="compositionally biased region" description="Low complexity" evidence="2">
    <location>
        <begin position="175"/>
        <end position="193"/>
    </location>
</feature>
<keyword evidence="1" id="KW-0175">Coiled coil</keyword>
<organism evidence="3 4">
    <name type="scientific">Xylaria arbuscula</name>
    <dbReference type="NCBI Taxonomy" id="114810"/>
    <lineage>
        <taxon>Eukaryota</taxon>
        <taxon>Fungi</taxon>
        <taxon>Dikarya</taxon>
        <taxon>Ascomycota</taxon>
        <taxon>Pezizomycotina</taxon>
        <taxon>Sordariomycetes</taxon>
        <taxon>Xylariomycetidae</taxon>
        <taxon>Xylariales</taxon>
        <taxon>Xylariaceae</taxon>
        <taxon>Xylaria</taxon>
    </lineage>
</organism>
<evidence type="ECO:0000313" key="3">
    <source>
        <dbReference type="EMBL" id="KAJ3561532.1"/>
    </source>
</evidence>
<evidence type="ECO:0000313" key="4">
    <source>
        <dbReference type="Proteomes" id="UP001148614"/>
    </source>
</evidence>
<accession>A0A9W8N809</accession>
<protein>
    <submittedName>
        <fullName evidence="3">Uncharacterized protein</fullName>
    </submittedName>
</protein>
<dbReference type="EMBL" id="JANPWZ010002052">
    <property type="protein sequence ID" value="KAJ3561532.1"/>
    <property type="molecule type" value="Genomic_DNA"/>
</dbReference>
<feature type="region of interest" description="Disordered" evidence="2">
    <location>
        <begin position="306"/>
        <end position="330"/>
    </location>
</feature>
<name>A0A9W8N809_9PEZI</name>
<comment type="caution">
    <text evidence="3">The sequence shown here is derived from an EMBL/GenBank/DDBJ whole genome shotgun (WGS) entry which is preliminary data.</text>
</comment>
<reference evidence="3" key="1">
    <citation type="submission" date="2022-07" db="EMBL/GenBank/DDBJ databases">
        <title>Genome Sequence of Xylaria arbuscula.</title>
        <authorList>
            <person name="Buettner E."/>
        </authorList>
    </citation>
    <scope>NUCLEOTIDE SEQUENCE</scope>
    <source>
        <strain evidence="3">VT107</strain>
    </source>
</reference>
<sequence length="330" mass="36863">MASIPEDSDSEPSSPVLSTPPRWQPHSVSDRPHGRDDVYHSDLSTTHQSRPASPSWGPDSLEMSPLPPFRDEFPTPSLPPSSPLYPHLDATHPNPDRGIDEDITQDSRVVLAQRLNRLLYKISRDDVEDETILTLHVKVDELEDVLQLCDKPPKAREDNHDGTNPTWELPPPGSLLPSDASSLASSKHSSAAPIAKSSVDRQTDIVSKLESPTSRLTVAESVKIAEEHIHALLITKLEHAAQRIVELEEQLRELERERKQSDTELLNLQIQLKAIEVQLMNYMPQGADDELSESINAWKQEFSALKQKRPRMRQSSGTPTGTPTRRRVAG</sequence>
<feature type="region of interest" description="Disordered" evidence="2">
    <location>
        <begin position="1"/>
        <end position="101"/>
    </location>
</feature>
<dbReference type="VEuPathDB" id="FungiDB:F4678DRAFT_421135"/>
<keyword evidence="4" id="KW-1185">Reference proteome</keyword>